<name>A0ABU5U713_9CYAN</name>
<accession>A0ABU5U713</accession>
<dbReference type="RefSeq" id="WP_152964722.1">
    <property type="nucleotide sequence ID" value="NZ_JAYGHT010000196.1"/>
</dbReference>
<protein>
    <submittedName>
        <fullName evidence="1">Uncharacterized protein</fullName>
    </submittedName>
</protein>
<comment type="caution">
    <text evidence="1">The sequence shown here is derived from an EMBL/GenBank/DDBJ whole genome shotgun (WGS) entry which is preliminary data.</text>
</comment>
<proteinExistence type="predicted"/>
<evidence type="ECO:0000313" key="2">
    <source>
        <dbReference type="Proteomes" id="UP001301728"/>
    </source>
</evidence>
<sequence length="63" mass="7209">MLAFTGRLIVFLSLLTWRILESVVHLTLRLIIVSLNSAWKNLSLLMSDFLSGLLHRQTDLSIK</sequence>
<gene>
    <name evidence="1" type="ORF">VB854_28880</name>
</gene>
<dbReference type="EMBL" id="JAYGHT010000196">
    <property type="protein sequence ID" value="MEA5522949.1"/>
    <property type="molecule type" value="Genomic_DNA"/>
</dbReference>
<organism evidence="1 2">
    <name type="scientific">Limnoraphis robusta CCNP1315</name>
    <dbReference type="NCBI Taxonomy" id="3110306"/>
    <lineage>
        <taxon>Bacteria</taxon>
        <taxon>Bacillati</taxon>
        <taxon>Cyanobacteriota</taxon>
        <taxon>Cyanophyceae</taxon>
        <taxon>Oscillatoriophycideae</taxon>
        <taxon>Oscillatoriales</taxon>
        <taxon>Sirenicapillariaceae</taxon>
        <taxon>Limnoraphis</taxon>
    </lineage>
</organism>
<dbReference type="Proteomes" id="UP001301728">
    <property type="component" value="Unassembled WGS sequence"/>
</dbReference>
<evidence type="ECO:0000313" key="1">
    <source>
        <dbReference type="EMBL" id="MEA5522949.1"/>
    </source>
</evidence>
<keyword evidence="2" id="KW-1185">Reference proteome</keyword>
<reference evidence="1 2" key="1">
    <citation type="submission" date="2023-12" db="EMBL/GenBank/DDBJ databases">
        <title>Baltic Sea Cyanobacteria.</title>
        <authorList>
            <person name="Delbaje E."/>
            <person name="Fewer D.P."/>
            <person name="Shishido T.K."/>
        </authorList>
    </citation>
    <scope>NUCLEOTIDE SEQUENCE [LARGE SCALE GENOMIC DNA]</scope>
    <source>
        <strain evidence="1 2">CCNP 1315</strain>
    </source>
</reference>